<dbReference type="PANTHER" id="PTHR43563:SF14">
    <property type="entry name" value="AMINE OXIDASE"/>
    <property type="match status" value="1"/>
</dbReference>
<feature type="region of interest" description="Disordered" evidence="4">
    <location>
        <begin position="672"/>
        <end position="709"/>
    </location>
</feature>
<evidence type="ECO:0000256" key="2">
    <source>
        <dbReference type="ARBA" id="ARBA00012804"/>
    </source>
</evidence>
<dbReference type="EC" id="1.4.3.4" evidence="2"/>
<dbReference type="GO" id="GO:0097621">
    <property type="term" value="F:monoamine oxidase activity"/>
    <property type="evidence" value="ECO:0007669"/>
    <property type="project" value="UniProtKB-EC"/>
</dbReference>
<comment type="catalytic activity">
    <reaction evidence="3">
        <text>a secondary aliphatic amine + O2 + H2O = a primary amine + an aldehyde + H2O2</text>
        <dbReference type="Rhea" id="RHEA:26414"/>
        <dbReference type="ChEBI" id="CHEBI:15377"/>
        <dbReference type="ChEBI" id="CHEBI:15379"/>
        <dbReference type="ChEBI" id="CHEBI:16240"/>
        <dbReference type="ChEBI" id="CHEBI:17478"/>
        <dbReference type="ChEBI" id="CHEBI:58855"/>
        <dbReference type="ChEBI" id="CHEBI:65296"/>
        <dbReference type="EC" id="1.4.3.4"/>
    </reaction>
</comment>
<dbReference type="InterPro" id="IPR050703">
    <property type="entry name" value="Flavin_MAO"/>
</dbReference>
<name>A0A7S1YFD2_9EUKA</name>
<dbReference type="PANTHER" id="PTHR43563">
    <property type="entry name" value="AMINE OXIDASE"/>
    <property type="match status" value="1"/>
</dbReference>
<dbReference type="SUPFAM" id="SSF51905">
    <property type="entry name" value="FAD/NAD(P)-binding domain"/>
    <property type="match status" value="1"/>
</dbReference>
<gene>
    <name evidence="6" type="ORF">SSP0437_LOCUS5699</name>
</gene>
<dbReference type="InterPro" id="IPR036188">
    <property type="entry name" value="FAD/NAD-bd_sf"/>
</dbReference>
<accession>A0A7S1YFD2</accession>
<dbReference type="Gene3D" id="1.10.405.10">
    <property type="entry name" value="Guanine Nucleotide Dissociation Inhibitor, domain 1"/>
    <property type="match status" value="1"/>
</dbReference>
<feature type="compositionally biased region" description="Low complexity" evidence="4">
    <location>
        <begin position="686"/>
        <end position="701"/>
    </location>
</feature>
<reference evidence="6" key="1">
    <citation type="submission" date="2021-01" db="EMBL/GenBank/DDBJ databases">
        <authorList>
            <person name="Corre E."/>
            <person name="Pelletier E."/>
            <person name="Niang G."/>
            <person name="Scheremetjew M."/>
            <person name="Finn R."/>
            <person name="Kale V."/>
            <person name="Holt S."/>
            <person name="Cochrane G."/>
            <person name="Meng A."/>
            <person name="Brown T."/>
            <person name="Cohen L."/>
        </authorList>
    </citation>
    <scope>NUCLEOTIDE SEQUENCE</scope>
    <source>
        <strain evidence="6">ATCC 50979</strain>
    </source>
</reference>
<dbReference type="AlphaFoldDB" id="A0A7S1YFD2"/>
<evidence type="ECO:0000256" key="4">
    <source>
        <dbReference type="SAM" id="MobiDB-lite"/>
    </source>
</evidence>
<protein>
    <recommendedName>
        <fullName evidence="2">monoamine oxidase</fullName>
        <ecNumber evidence="2">1.4.3.4</ecNumber>
    </recommendedName>
</protein>
<evidence type="ECO:0000259" key="5">
    <source>
        <dbReference type="Pfam" id="PF01593"/>
    </source>
</evidence>
<dbReference type="Gene3D" id="3.50.50.60">
    <property type="entry name" value="FAD/NAD(P)-binding domain"/>
    <property type="match status" value="2"/>
</dbReference>
<dbReference type="SUPFAM" id="SSF54373">
    <property type="entry name" value="FAD-linked reductases, C-terminal domain"/>
    <property type="match status" value="1"/>
</dbReference>
<dbReference type="InterPro" id="IPR002937">
    <property type="entry name" value="Amino_oxidase"/>
</dbReference>
<dbReference type="Pfam" id="PF01593">
    <property type="entry name" value="Amino_oxidase"/>
    <property type="match status" value="1"/>
</dbReference>
<sequence length="709" mass="74386">MTDATFDTVVIGSGLAGASAARMLYARGIKTLVLEASTELGGRARAWAPKSGSMDDGDDVSVAYDVGGGFFASQRLDRVAKPDGTFSYLASAGIVQSLVEAAVGPAGVIDSVAATDAQGTVAQAVCLTPEQSPEGGAEPTVFDEGFLGFNGVPPDLAPQEAIGFLLLLRQILAFQTTYSIFQDPEGANGLFKNAAPPTGSKWAMAWNVADMDAVTVTQWLRGQQAMYPLFITDRLISVLSLSAQFTLGNDSEGVNLYWMIETVMRSGGYLFTQTRQFENLTSAAGMQTVVENILGPLLLRDDGSVRTGARVTAVGKAPAGSPAPVAITYLAGGHPYTVYADHVVCAMAPVDASRITFTPAKPVLGKLQSGTMIKAIITYQKPEWRDAWQKFTGIVAGVNQVSFTQDVSVPETGTYALTCYIIGAAALELIKTALGDDYGKVDPNGEPRVTALLLERCRANVSYFFSVPELSDNADFGYWAWWDSGSAPGIFSIGAGSGFFEPGAFYKQKLNDVLRDPIVIDGVARIIFAGAEYSTVNPASMEGAVISGRDAGLDVVNEIAKAAGAPAKPAPKTAKPAPALKVAARKPIKESGVTLDPAQAVACMLQLLQVLGGLLLMQDAPQDPAADPASLLLDLWNNPLDGQSVVGVAANNGFPRTDQGGEELLKAISDTMVGPQSMSPASPPSKVAQVNAARAEAASSQAKKKRRRA</sequence>
<evidence type="ECO:0000256" key="3">
    <source>
        <dbReference type="ARBA" id="ARBA00048448"/>
    </source>
</evidence>
<comment type="similarity">
    <text evidence="1">Belongs to the flavin monoamine oxidase family.</text>
</comment>
<proteinExistence type="inferred from homology"/>
<evidence type="ECO:0000313" key="6">
    <source>
        <dbReference type="EMBL" id="CAD9296023.1"/>
    </source>
</evidence>
<feature type="domain" description="Amine oxidase" evidence="5">
    <location>
        <begin position="15"/>
        <end position="551"/>
    </location>
</feature>
<evidence type="ECO:0000256" key="1">
    <source>
        <dbReference type="ARBA" id="ARBA00005995"/>
    </source>
</evidence>
<organism evidence="6">
    <name type="scientific">Sexangularia sp. CB-2014</name>
    <dbReference type="NCBI Taxonomy" id="1486929"/>
    <lineage>
        <taxon>Eukaryota</taxon>
        <taxon>Amoebozoa</taxon>
        <taxon>Tubulinea</taxon>
        <taxon>Elardia</taxon>
        <taxon>Arcellinida</taxon>
        <taxon>Arcellinida incertae sedis</taxon>
        <taxon>Sexangularia</taxon>
    </lineage>
</organism>
<dbReference type="Gene3D" id="3.90.660.10">
    <property type="match status" value="1"/>
</dbReference>
<dbReference type="EMBL" id="HBGL01007367">
    <property type="protein sequence ID" value="CAD9296023.1"/>
    <property type="molecule type" value="Transcribed_RNA"/>
</dbReference>